<evidence type="ECO:0000256" key="1">
    <source>
        <dbReference type="ARBA" id="ARBA00022499"/>
    </source>
</evidence>
<dbReference type="AlphaFoldDB" id="A0A8C2DQ37"/>
<dbReference type="InterPro" id="IPR022617">
    <property type="entry name" value="Rad60/SUMO-like_dom"/>
</dbReference>
<feature type="domain" description="Rad60/SUMO-like" evidence="2">
    <location>
        <begin position="28"/>
        <end position="58"/>
    </location>
</feature>
<accession>A0A8C2DQ37</accession>
<evidence type="ECO:0000313" key="4">
    <source>
        <dbReference type="Proteomes" id="UP000694701"/>
    </source>
</evidence>
<reference evidence="3" key="1">
    <citation type="submission" date="2025-08" db="UniProtKB">
        <authorList>
            <consortium name="Ensembl"/>
        </authorList>
    </citation>
    <scope>IDENTIFICATION</scope>
</reference>
<keyword evidence="1" id="KW-1017">Isopeptide bond</keyword>
<dbReference type="InterPro" id="IPR029071">
    <property type="entry name" value="Ubiquitin-like_domsf"/>
</dbReference>
<organism evidence="3 4">
    <name type="scientific">Cyprinus carpio</name>
    <name type="common">Common carp</name>
    <dbReference type="NCBI Taxonomy" id="7962"/>
    <lineage>
        <taxon>Eukaryota</taxon>
        <taxon>Metazoa</taxon>
        <taxon>Chordata</taxon>
        <taxon>Craniata</taxon>
        <taxon>Vertebrata</taxon>
        <taxon>Euteleostomi</taxon>
        <taxon>Actinopterygii</taxon>
        <taxon>Neopterygii</taxon>
        <taxon>Teleostei</taxon>
        <taxon>Ostariophysi</taxon>
        <taxon>Cypriniformes</taxon>
        <taxon>Cyprinidae</taxon>
        <taxon>Cyprininae</taxon>
        <taxon>Cyprinus</taxon>
    </lineage>
</organism>
<dbReference type="Ensembl" id="ENSCCRT00020032230.1">
    <property type="protein sequence ID" value="ENSCCRP00020029442.1"/>
    <property type="gene ID" value="ENSCCRG00020013382.1"/>
</dbReference>
<dbReference type="Proteomes" id="UP000694701">
    <property type="component" value="Unplaced"/>
</dbReference>
<evidence type="ECO:0000259" key="2">
    <source>
        <dbReference type="Pfam" id="PF11976"/>
    </source>
</evidence>
<protein>
    <recommendedName>
        <fullName evidence="2">Rad60/SUMO-like domain-containing protein</fullName>
    </recommendedName>
</protein>
<dbReference type="Pfam" id="PF11976">
    <property type="entry name" value="Rad60-SLD"/>
    <property type="match status" value="1"/>
</dbReference>
<sequence length="78" mass="9207">MDSGSRLHSELYWQKPISEGVRTENAHINLKVVGQEGSVIQFKIKRHTPLNKLMKAYWYTINEMPNEHTIINLCFHRK</sequence>
<name>A0A8C2DQ37_CYPCA</name>
<dbReference type="SUPFAM" id="SSF54236">
    <property type="entry name" value="Ubiquitin-like"/>
    <property type="match status" value="1"/>
</dbReference>
<dbReference type="PANTHER" id="PTHR10562">
    <property type="entry name" value="SMALL UBIQUITIN-RELATED MODIFIER"/>
    <property type="match status" value="1"/>
</dbReference>
<evidence type="ECO:0000313" key="3">
    <source>
        <dbReference type="Ensembl" id="ENSCCRP00020029442.1"/>
    </source>
</evidence>
<dbReference type="Gene3D" id="3.10.20.90">
    <property type="entry name" value="Phosphatidylinositol 3-kinase Catalytic Subunit, Chain A, domain 1"/>
    <property type="match status" value="1"/>
</dbReference>
<proteinExistence type="predicted"/>